<dbReference type="EMBL" id="UINC01000532">
    <property type="protein sequence ID" value="SUZ56967.1"/>
    <property type="molecule type" value="Genomic_DNA"/>
</dbReference>
<proteinExistence type="predicted"/>
<organism evidence="1">
    <name type="scientific">marine metagenome</name>
    <dbReference type="NCBI Taxonomy" id="408172"/>
    <lineage>
        <taxon>unclassified sequences</taxon>
        <taxon>metagenomes</taxon>
        <taxon>ecological metagenomes</taxon>
    </lineage>
</organism>
<dbReference type="AlphaFoldDB" id="A0A381NR06"/>
<gene>
    <name evidence="1" type="ORF">METZ01_LOCUS9821</name>
</gene>
<name>A0A381NR06_9ZZZZ</name>
<reference evidence="1" key="1">
    <citation type="submission" date="2018-05" db="EMBL/GenBank/DDBJ databases">
        <authorList>
            <person name="Lanie J.A."/>
            <person name="Ng W.-L."/>
            <person name="Kazmierczak K.M."/>
            <person name="Andrzejewski T.M."/>
            <person name="Davidsen T.M."/>
            <person name="Wayne K.J."/>
            <person name="Tettelin H."/>
            <person name="Glass J.I."/>
            <person name="Rusch D."/>
            <person name="Podicherti R."/>
            <person name="Tsui H.-C.T."/>
            <person name="Winkler M.E."/>
        </authorList>
    </citation>
    <scope>NUCLEOTIDE SEQUENCE</scope>
</reference>
<sequence length="52" mass="5901">MNICGRLGDRGFGCGGYIPEDLWRHIVLKRQLVRLVFSADAEKLIHPVLCYA</sequence>
<protein>
    <submittedName>
        <fullName evidence="1">Uncharacterized protein</fullName>
    </submittedName>
</protein>
<evidence type="ECO:0000313" key="1">
    <source>
        <dbReference type="EMBL" id="SUZ56967.1"/>
    </source>
</evidence>
<accession>A0A381NR06</accession>